<keyword evidence="2" id="KW-0119">Carbohydrate metabolism</keyword>
<comment type="caution">
    <text evidence="5">The sequence shown here is derived from an EMBL/GenBank/DDBJ whole genome shotgun (WGS) entry which is preliminary data.</text>
</comment>
<gene>
    <name evidence="5" type="ORF">JCM21142_72727</name>
</gene>
<evidence type="ECO:0000256" key="2">
    <source>
        <dbReference type="ARBA" id="ARBA00023277"/>
    </source>
</evidence>
<evidence type="ECO:0000259" key="4">
    <source>
        <dbReference type="PROSITE" id="PS51760"/>
    </source>
</evidence>
<dbReference type="AlphaFoldDB" id="W7YNM8"/>
<protein>
    <submittedName>
        <fullName evidence="5">Glycosyl hydrolase family 10</fullName>
    </submittedName>
</protein>
<dbReference type="STRING" id="869213.GCA_000517085_01345"/>
<dbReference type="RefSeq" id="WP_027471196.1">
    <property type="nucleotide sequence ID" value="NZ_BAMD01000036.1"/>
</dbReference>
<dbReference type="PROSITE" id="PS51760">
    <property type="entry name" value="GH10_2"/>
    <property type="match status" value="1"/>
</dbReference>
<evidence type="ECO:0000313" key="6">
    <source>
        <dbReference type="Proteomes" id="UP000019402"/>
    </source>
</evidence>
<keyword evidence="1 5" id="KW-0378">Hydrolase</keyword>
<organism evidence="5 6">
    <name type="scientific">Saccharicrinis fermentans DSM 9555 = JCM 21142</name>
    <dbReference type="NCBI Taxonomy" id="869213"/>
    <lineage>
        <taxon>Bacteria</taxon>
        <taxon>Pseudomonadati</taxon>
        <taxon>Bacteroidota</taxon>
        <taxon>Bacteroidia</taxon>
        <taxon>Marinilabiliales</taxon>
        <taxon>Marinilabiliaceae</taxon>
        <taxon>Saccharicrinis</taxon>
    </lineage>
</organism>
<dbReference type="Proteomes" id="UP000019402">
    <property type="component" value="Unassembled WGS sequence"/>
</dbReference>
<accession>W7YNM8</accession>
<dbReference type="Gene3D" id="3.20.20.80">
    <property type="entry name" value="Glycosidases"/>
    <property type="match status" value="1"/>
</dbReference>
<reference evidence="5 6" key="1">
    <citation type="journal article" date="2014" name="Genome Announc.">
        <title>Draft Genome Sequence of Cytophaga fermentans JCM 21142T, a Facultative Anaerobe Isolated from Marine Mud.</title>
        <authorList>
            <person name="Starns D."/>
            <person name="Oshima K."/>
            <person name="Suda W."/>
            <person name="Iino T."/>
            <person name="Yuki M."/>
            <person name="Inoue J."/>
            <person name="Kitamura K."/>
            <person name="Iida T."/>
            <person name="Darby A."/>
            <person name="Hattori M."/>
            <person name="Ohkuma M."/>
        </authorList>
    </citation>
    <scope>NUCLEOTIDE SEQUENCE [LARGE SCALE GENOMIC DNA]</scope>
    <source>
        <strain evidence="5 6">JCM 21142</strain>
    </source>
</reference>
<evidence type="ECO:0000313" key="5">
    <source>
        <dbReference type="EMBL" id="GAF04034.1"/>
    </source>
</evidence>
<evidence type="ECO:0000256" key="3">
    <source>
        <dbReference type="ARBA" id="ARBA00023326"/>
    </source>
</evidence>
<dbReference type="InterPro" id="IPR017853">
    <property type="entry name" value="GH"/>
</dbReference>
<dbReference type="EMBL" id="BAMD01000036">
    <property type="protein sequence ID" value="GAF04034.1"/>
    <property type="molecule type" value="Genomic_DNA"/>
</dbReference>
<keyword evidence="6" id="KW-1185">Reference proteome</keyword>
<dbReference type="OrthoDB" id="1032269at2"/>
<dbReference type="SUPFAM" id="SSF51445">
    <property type="entry name" value="(Trans)glycosidases"/>
    <property type="match status" value="1"/>
</dbReference>
<proteinExistence type="predicted"/>
<keyword evidence="3" id="KW-0624">Polysaccharide degradation</keyword>
<evidence type="ECO:0000256" key="1">
    <source>
        <dbReference type="ARBA" id="ARBA00022801"/>
    </source>
</evidence>
<sequence>MNYFNNICLGVLAIVLISSCADESLLDYDVKKPEQIQNYDYLKEYDVLKEYVSRESHPDFILGAGVSLPDFNKKGYQYAHIVSNFNEITAGYNMKHGAIVTNNGDLQLAGVVQFVETAEQAGITIYGHTLCWHSNQNATYLNNIIAPTIIPPSGG</sequence>
<name>W7YNM8_9BACT</name>
<dbReference type="GO" id="GO:0004553">
    <property type="term" value="F:hydrolase activity, hydrolyzing O-glycosyl compounds"/>
    <property type="evidence" value="ECO:0007669"/>
    <property type="project" value="InterPro"/>
</dbReference>
<dbReference type="eggNOG" id="COG3693">
    <property type="taxonomic scope" value="Bacteria"/>
</dbReference>
<dbReference type="InterPro" id="IPR001000">
    <property type="entry name" value="GH10_dom"/>
</dbReference>
<dbReference type="GO" id="GO:0000272">
    <property type="term" value="P:polysaccharide catabolic process"/>
    <property type="evidence" value="ECO:0007669"/>
    <property type="project" value="UniProtKB-KW"/>
</dbReference>
<dbReference type="Pfam" id="PF00331">
    <property type="entry name" value="Glyco_hydro_10"/>
    <property type="match status" value="1"/>
</dbReference>
<feature type="domain" description="GH10" evidence="4">
    <location>
        <begin position="54"/>
        <end position="155"/>
    </location>
</feature>